<evidence type="ECO:0000313" key="4">
    <source>
        <dbReference type="Proteomes" id="UP000708208"/>
    </source>
</evidence>
<feature type="transmembrane region" description="Helical" evidence="1">
    <location>
        <begin position="285"/>
        <end position="308"/>
    </location>
</feature>
<dbReference type="InterPro" id="IPR012429">
    <property type="entry name" value="HGSNAT_cat"/>
</dbReference>
<feature type="transmembrane region" description="Helical" evidence="1">
    <location>
        <begin position="263"/>
        <end position="279"/>
    </location>
</feature>
<protein>
    <recommendedName>
        <fullName evidence="2">Heparan-alpha-glucosaminide N-acetyltransferase catalytic domain-containing protein</fullName>
    </recommendedName>
</protein>
<dbReference type="Pfam" id="PF07786">
    <property type="entry name" value="HGSNAT_cat"/>
    <property type="match status" value="1"/>
</dbReference>
<keyword evidence="4" id="KW-1185">Reference proteome</keyword>
<keyword evidence="1" id="KW-0812">Transmembrane</keyword>
<evidence type="ECO:0000313" key="3">
    <source>
        <dbReference type="EMBL" id="CAG7716314.1"/>
    </source>
</evidence>
<feature type="domain" description="Heparan-alpha-glucosaminide N-acetyltransferase catalytic" evidence="2">
    <location>
        <begin position="184"/>
        <end position="309"/>
    </location>
</feature>
<keyword evidence="1" id="KW-0472">Membrane</keyword>
<feature type="transmembrane region" description="Helical" evidence="1">
    <location>
        <begin position="131"/>
        <end position="151"/>
    </location>
</feature>
<sequence>MSWIESRPDRFGNYDINSLRVDQAFINFTSDLASDVWLYELSADCLQCPYRLLQHVGKSAGDSVVKISTAFPHKFRFRSSDKELVVPEFNDSYQICDINHDFGEFGVYEVRATDSPDKICQMEVLLEPVNIYLPLVIVLLFVILVDILVWLSRNYHTVLPKLFCNKMFTNLKAPGVVERPKSSRLISLDAFRGLCILLMIFVHDGGASYRFMQHATWDGLQVADIIFPWFLWIMGVCIPISLKGQYKKQIPTKTIIKKAGIRGLKLLCLGLMLGTIGGSPQDLKFYRIFGVLQRFGITYFLCTLLAVWSLKERFQVNEEVFYHRNSFVKFKHLHKFQTVLQATLGLVVSITTPPSLDTVSEEWQDTLTEKFGAKIICSFGQVWVGVQTGFTFLTYPDEPVNILSRLGFRAVLQGLIGGLLCNWQQAGGWIPVNKNLWSLSYVLVTNAMAIILLGVMYVVIDLYKIWTGSPIMEAGMNSIFLYVVHLTVQKMSPWHWTYGSMDTHFLKLIESTWGISLWVLMAVWMHRKKIYYKPCTLSPAARVENIHISS</sequence>
<dbReference type="Proteomes" id="UP000708208">
    <property type="component" value="Unassembled WGS sequence"/>
</dbReference>
<keyword evidence="1" id="KW-1133">Transmembrane helix</keyword>
<feature type="transmembrane region" description="Helical" evidence="1">
    <location>
        <begin position="406"/>
        <end position="426"/>
    </location>
</feature>
<proteinExistence type="predicted"/>
<evidence type="ECO:0000256" key="1">
    <source>
        <dbReference type="SAM" id="Phobius"/>
    </source>
</evidence>
<organism evidence="3 4">
    <name type="scientific">Allacma fusca</name>
    <dbReference type="NCBI Taxonomy" id="39272"/>
    <lineage>
        <taxon>Eukaryota</taxon>
        <taxon>Metazoa</taxon>
        <taxon>Ecdysozoa</taxon>
        <taxon>Arthropoda</taxon>
        <taxon>Hexapoda</taxon>
        <taxon>Collembola</taxon>
        <taxon>Symphypleona</taxon>
        <taxon>Sminthuridae</taxon>
        <taxon>Allacma</taxon>
    </lineage>
</organism>
<feature type="transmembrane region" description="Helical" evidence="1">
    <location>
        <begin position="222"/>
        <end position="242"/>
    </location>
</feature>
<reference evidence="3" key="1">
    <citation type="submission" date="2021-06" db="EMBL/GenBank/DDBJ databases">
        <authorList>
            <person name="Hodson N. C."/>
            <person name="Mongue J. A."/>
            <person name="Jaron S. K."/>
        </authorList>
    </citation>
    <scope>NUCLEOTIDE SEQUENCE</scope>
</reference>
<accession>A0A8J2NVM9</accession>
<dbReference type="PANTHER" id="PTHR31061">
    <property type="entry name" value="LD22376P"/>
    <property type="match status" value="1"/>
</dbReference>
<feature type="transmembrane region" description="Helical" evidence="1">
    <location>
        <begin position="438"/>
        <end position="459"/>
    </location>
</feature>
<dbReference type="AlphaFoldDB" id="A0A8J2NVM9"/>
<dbReference type="EMBL" id="CAJVCH010037640">
    <property type="protein sequence ID" value="CAG7716314.1"/>
    <property type="molecule type" value="Genomic_DNA"/>
</dbReference>
<feature type="transmembrane region" description="Helical" evidence="1">
    <location>
        <begin position="471"/>
        <end position="488"/>
    </location>
</feature>
<dbReference type="PANTHER" id="PTHR31061:SF24">
    <property type="entry name" value="LD22376P"/>
    <property type="match status" value="1"/>
</dbReference>
<feature type="transmembrane region" description="Helical" evidence="1">
    <location>
        <begin position="508"/>
        <end position="525"/>
    </location>
</feature>
<dbReference type="OrthoDB" id="2149840at2759"/>
<evidence type="ECO:0000259" key="2">
    <source>
        <dbReference type="Pfam" id="PF07786"/>
    </source>
</evidence>
<gene>
    <name evidence="3" type="ORF">AFUS01_LOCUS5829</name>
</gene>
<comment type="caution">
    <text evidence="3">The sequence shown here is derived from an EMBL/GenBank/DDBJ whole genome shotgun (WGS) entry which is preliminary data.</text>
</comment>
<name>A0A8J2NVM9_9HEXA</name>